<evidence type="ECO:0000256" key="3">
    <source>
        <dbReference type="ARBA" id="ARBA00017250"/>
    </source>
</evidence>
<dbReference type="GO" id="GO:0005507">
    <property type="term" value="F:copper ion binding"/>
    <property type="evidence" value="ECO:0007669"/>
    <property type="project" value="InterPro"/>
</dbReference>
<comment type="caution">
    <text evidence="14">The sequence shown here is derived from an EMBL/GenBank/DDBJ whole genome shotgun (WGS) entry which is preliminary data.</text>
</comment>
<dbReference type="PANTHER" id="PTHR30204:SF16">
    <property type="entry name" value="HTH-TYPE TRANSCRIPTIONAL REGULATOR CUER"/>
    <property type="match status" value="1"/>
</dbReference>
<keyword evidence="4" id="KW-0963">Cytoplasm</keyword>
<dbReference type="InterPro" id="IPR011789">
    <property type="entry name" value="CueR"/>
</dbReference>
<dbReference type="Proteomes" id="UP000640333">
    <property type="component" value="Unassembled WGS sequence"/>
</dbReference>
<dbReference type="Gene3D" id="1.10.1660.10">
    <property type="match status" value="1"/>
</dbReference>
<organism evidence="14 15">
    <name type="scientific">Pontibacterium sinense</name>
    <dbReference type="NCBI Taxonomy" id="2781979"/>
    <lineage>
        <taxon>Bacteria</taxon>
        <taxon>Pseudomonadati</taxon>
        <taxon>Pseudomonadota</taxon>
        <taxon>Gammaproteobacteria</taxon>
        <taxon>Oceanospirillales</taxon>
        <taxon>Oceanospirillaceae</taxon>
        <taxon>Pontibacterium</taxon>
    </lineage>
</organism>
<comment type="subunit">
    <text evidence="2">Homodimer.</text>
</comment>
<keyword evidence="7" id="KW-0805">Transcription regulation</keyword>
<accession>A0A8J7FBZ9</accession>
<dbReference type="SUPFAM" id="SSF46955">
    <property type="entry name" value="Putative DNA-binding domain"/>
    <property type="match status" value="1"/>
</dbReference>
<keyword evidence="9" id="KW-0010">Activator</keyword>
<dbReference type="AlphaFoldDB" id="A0A8J7FBZ9"/>
<dbReference type="InterPro" id="IPR047057">
    <property type="entry name" value="MerR_fam"/>
</dbReference>
<dbReference type="PRINTS" id="PR00040">
    <property type="entry name" value="HTHMERR"/>
</dbReference>
<comment type="subcellular location">
    <subcellularLocation>
        <location evidence="1">Cytoplasm</location>
    </subcellularLocation>
</comment>
<dbReference type="GO" id="GO:0003700">
    <property type="term" value="F:DNA-binding transcription factor activity"/>
    <property type="evidence" value="ECO:0007669"/>
    <property type="project" value="InterPro"/>
</dbReference>
<evidence type="ECO:0000256" key="8">
    <source>
        <dbReference type="ARBA" id="ARBA00023125"/>
    </source>
</evidence>
<gene>
    <name evidence="14" type="primary">cueR</name>
    <name evidence="14" type="ORF">IOQ59_15960</name>
</gene>
<dbReference type="GO" id="GO:0005737">
    <property type="term" value="C:cytoplasm"/>
    <property type="evidence" value="ECO:0007669"/>
    <property type="project" value="UniProtKB-SubCell"/>
</dbReference>
<evidence type="ECO:0000313" key="15">
    <source>
        <dbReference type="Proteomes" id="UP000640333"/>
    </source>
</evidence>
<keyword evidence="5" id="KW-0479">Metal-binding</keyword>
<keyword evidence="8" id="KW-0238">DNA-binding</keyword>
<keyword evidence="15" id="KW-1185">Reference proteome</keyword>
<evidence type="ECO:0000256" key="11">
    <source>
        <dbReference type="ARBA" id="ARBA00031472"/>
    </source>
</evidence>
<dbReference type="Pfam" id="PF13411">
    <property type="entry name" value="MerR_1"/>
    <property type="match status" value="1"/>
</dbReference>
<evidence type="ECO:0000259" key="13">
    <source>
        <dbReference type="PROSITE" id="PS50937"/>
    </source>
</evidence>
<keyword evidence="6" id="KW-0186">Copper</keyword>
<dbReference type="SMART" id="SM00422">
    <property type="entry name" value="HTH_MERR"/>
    <property type="match status" value="1"/>
</dbReference>
<evidence type="ECO:0000256" key="10">
    <source>
        <dbReference type="ARBA" id="ARBA00023163"/>
    </source>
</evidence>
<evidence type="ECO:0000256" key="7">
    <source>
        <dbReference type="ARBA" id="ARBA00023015"/>
    </source>
</evidence>
<evidence type="ECO:0000313" key="14">
    <source>
        <dbReference type="EMBL" id="MBE9398755.1"/>
    </source>
</evidence>
<dbReference type="PROSITE" id="PS50937">
    <property type="entry name" value="HTH_MERR_2"/>
    <property type="match status" value="1"/>
</dbReference>
<dbReference type="InterPro" id="IPR009061">
    <property type="entry name" value="DNA-bd_dom_put_sf"/>
</dbReference>
<proteinExistence type="predicted"/>
<evidence type="ECO:0000256" key="1">
    <source>
        <dbReference type="ARBA" id="ARBA00004496"/>
    </source>
</evidence>
<dbReference type="PROSITE" id="PS00552">
    <property type="entry name" value="HTH_MERR_1"/>
    <property type="match status" value="1"/>
</dbReference>
<dbReference type="GO" id="GO:0003677">
    <property type="term" value="F:DNA binding"/>
    <property type="evidence" value="ECO:0007669"/>
    <property type="project" value="UniProtKB-KW"/>
</dbReference>
<evidence type="ECO:0000256" key="6">
    <source>
        <dbReference type="ARBA" id="ARBA00023008"/>
    </source>
</evidence>
<evidence type="ECO:0000256" key="9">
    <source>
        <dbReference type="ARBA" id="ARBA00023159"/>
    </source>
</evidence>
<evidence type="ECO:0000256" key="4">
    <source>
        <dbReference type="ARBA" id="ARBA00022490"/>
    </source>
</evidence>
<dbReference type="EMBL" id="JADEYS010000017">
    <property type="protein sequence ID" value="MBE9398755.1"/>
    <property type="molecule type" value="Genomic_DNA"/>
</dbReference>
<dbReference type="GO" id="GO:0045893">
    <property type="term" value="P:positive regulation of DNA-templated transcription"/>
    <property type="evidence" value="ECO:0007669"/>
    <property type="project" value="InterPro"/>
</dbReference>
<keyword evidence="10" id="KW-0804">Transcription</keyword>
<name>A0A8J7FBZ9_9GAMM</name>
<feature type="domain" description="HTH merR-type" evidence="13">
    <location>
        <begin position="1"/>
        <end position="69"/>
    </location>
</feature>
<sequence length="137" mass="15571">MNISQAAKLSGLSSKTIRFYEQQGIIGAANRADNGYRVYSERQLEQLRFIKRARDLGFSLEQSRELLELLHNPQRRSAEVKARVLDHVEQIDLQLLQLTQMRDQLLALSDQCRGDDSAECPILDALNSDGSDKKINL</sequence>
<evidence type="ECO:0000256" key="12">
    <source>
        <dbReference type="ARBA" id="ARBA00032335"/>
    </source>
</evidence>
<dbReference type="InterPro" id="IPR000551">
    <property type="entry name" value="MerR-type_HTH_dom"/>
</dbReference>
<dbReference type="PANTHER" id="PTHR30204">
    <property type="entry name" value="REDOX-CYCLING DRUG-SENSING TRANSCRIPTIONAL ACTIVATOR SOXR"/>
    <property type="match status" value="1"/>
</dbReference>
<dbReference type="RefSeq" id="WP_193954443.1">
    <property type="nucleotide sequence ID" value="NZ_JADEYS010000017.1"/>
</dbReference>
<evidence type="ECO:0000256" key="2">
    <source>
        <dbReference type="ARBA" id="ARBA00011738"/>
    </source>
</evidence>
<reference evidence="14" key="1">
    <citation type="submission" date="2020-10" db="EMBL/GenBank/DDBJ databases">
        <title>Bacterium isolated from coastal waters sediment.</title>
        <authorList>
            <person name="Chen R.-J."/>
            <person name="Lu D.-C."/>
            <person name="Zhu K.-L."/>
            <person name="Du Z.-J."/>
        </authorList>
    </citation>
    <scope>NUCLEOTIDE SEQUENCE</scope>
    <source>
        <strain evidence="14">N1Y112</strain>
    </source>
</reference>
<dbReference type="NCBIfam" id="TIGR02044">
    <property type="entry name" value="CueR"/>
    <property type="match status" value="1"/>
</dbReference>
<protein>
    <recommendedName>
        <fullName evidence="3">HTH-type transcriptional regulator CueR</fullName>
    </recommendedName>
    <alternativeName>
        <fullName evidence="12">Copper efflux regulator</fullName>
    </alternativeName>
    <alternativeName>
        <fullName evidence="11">Copper export regulator</fullName>
    </alternativeName>
</protein>
<evidence type="ECO:0000256" key="5">
    <source>
        <dbReference type="ARBA" id="ARBA00022723"/>
    </source>
</evidence>